<feature type="transmembrane region" description="Helical" evidence="1">
    <location>
        <begin position="53"/>
        <end position="72"/>
    </location>
</feature>
<organism evidence="2 3">
    <name type="scientific">Imperialibacter roseus</name>
    <dbReference type="NCBI Taxonomy" id="1324217"/>
    <lineage>
        <taxon>Bacteria</taxon>
        <taxon>Pseudomonadati</taxon>
        <taxon>Bacteroidota</taxon>
        <taxon>Cytophagia</taxon>
        <taxon>Cytophagales</taxon>
        <taxon>Flammeovirgaceae</taxon>
        <taxon>Imperialibacter</taxon>
    </lineage>
</organism>
<keyword evidence="3" id="KW-1185">Reference proteome</keyword>
<evidence type="ECO:0008006" key="4">
    <source>
        <dbReference type="Google" id="ProtNLM"/>
    </source>
</evidence>
<keyword evidence="1" id="KW-1133">Transmembrane helix</keyword>
<evidence type="ECO:0000313" key="2">
    <source>
        <dbReference type="EMBL" id="WOK05933.1"/>
    </source>
</evidence>
<evidence type="ECO:0000313" key="3">
    <source>
        <dbReference type="Proteomes" id="UP001302349"/>
    </source>
</evidence>
<name>A0ABZ0INA6_9BACT</name>
<sequence length="183" mass="20592">MTDFLKKNIDERRDSFDVFDTDLDLAWENIDKRLNGGKKSGKVVHMWGWSGKVVRVAAAVTLLLAASIAFMWNGVGSSKSQPTLSMVSPEMAETEQYYAMMISEKMNEIEANGQWVDKEVVEDMLALDQAYTELQTDLADNVDNEEVIHAMIVNYKIKLDILDRILAQIKEAKNGAGRKESSL</sequence>
<keyword evidence="1" id="KW-0812">Transmembrane</keyword>
<reference evidence="2 3" key="1">
    <citation type="journal article" date="2023" name="Microbiol. Resour. Announc.">
        <title>Complete Genome Sequence of Imperialibacter roseus strain P4T.</title>
        <authorList>
            <person name="Tizabi D.R."/>
            <person name="Bachvaroff T."/>
            <person name="Hill R.T."/>
        </authorList>
    </citation>
    <scope>NUCLEOTIDE SEQUENCE [LARGE SCALE GENOMIC DNA]</scope>
    <source>
        <strain evidence="2 3">P4T</strain>
    </source>
</reference>
<accession>A0ABZ0INA6</accession>
<evidence type="ECO:0000256" key="1">
    <source>
        <dbReference type="SAM" id="Phobius"/>
    </source>
</evidence>
<protein>
    <recommendedName>
        <fullName evidence="4">Anti-sigma factor</fullName>
    </recommendedName>
</protein>
<gene>
    <name evidence="2" type="ORF">RT717_22920</name>
</gene>
<keyword evidence="1" id="KW-0472">Membrane</keyword>
<dbReference type="Proteomes" id="UP001302349">
    <property type="component" value="Chromosome"/>
</dbReference>
<proteinExistence type="predicted"/>
<dbReference type="RefSeq" id="WP_317488679.1">
    <property type="nucleotide sequence ID" value="NZ_CP136051.1"/>
</dbReference>
<dbReference type="EMBL" id="CP136051">
    <property type="protein sequence ID" value="WOK05933.1"/>
    <property type="molecule type" value="Genomic_DNA"/>
</dbReference>